<dbReference type="PROSITE" id="PS50110">
    <property type="entry name" value="RESPONSE_REGULATORY"/>
    <property type="match status" value="1"/>
</dbReference>
<protein>
    <submittedName>
        <fullName evidence="6">Two component transcriptional regulator, winged helix family</fullName>
    </submittedName>
</protein>
<dbReference type="Proteomes" id="UP000009102">
    <property type="component" value="Chromosome"/>
</dbReference>
<evidence type="ECO:0000256" key="1">
    <source>
        <dbReference type="ARBA" id="ARBA00023125"/>
    </source>
</evidence>
<proteinExistence type="predicted"/>
<dbReference type="PROSITE" id="PS51755">
    <property type="entry name" value="OMPR_PHOB"/>
    <property type="match status" value="1"/>
</dbReference>
<evidence type="ECO:0000313" key="7">
    <source>
        <dbReference type="Proteomes" id="UP000009102"/>
    </source>
</evidence>
<dbReference type="InterPro" id="IPR011006">
    <property type="entry name" value="CheY-like_superfamily"/>
</dbReference>
<reference evidence="6 7" key="1">
    <citation type="submission" date="2009-10" db="EMBL/GenBank/DDBJ databases">
        <title>Complete sequence of Halothiobacillus neapolitanus c2.</title>
        <authorList>
            <consortium name="US DOE Joint Genome Institute"/>
            <person name="Lucas S."/>
            <person name="Copeland A."/>
            <person name="Lapidus A."/>
            <person name="Glavina del Rio T."/>
            <person name="Tice H."/>
            <person name="Bruce D."/>
            <person name="Goodwin L."/>
            <person name="Pitluck S."/>
            <person name="Davenport K."/>
            <person name="Brettin T."/>
            <person name="Detter J.C."/>
            <person name="Han C."/>
            <person name="Tapia R."/>
            <person name="Larimer F."/>
            <person name="Land M."/>
            <person name="Hauser L."/>
            <person name="Kyrpides N."/>
            <person name="Mikhailova N."/>
            <person name="Kerfeld C."/>
            <person name="Cannon G."/>
            <person name="Heinhort S."/>
        </authorList>
    </citation>
    <scope>NUCLEOTIDE SEQUENCE [LARGE SCALE GENOMIC DNA]</scope>
    <source>
        <strain evidence="7">ATCC 23641 / c2</strain>
    </source>
</reference>
<feature type="domain" description="Response regulatory" evidence="4">
    <location>
        <begin position="4"/>
        <end position="117"/>
    </location>
</feature>
<dbReference type="EMBL" id="CP001801">
    <property type="protein sequence ID" value="ACX96814.1"/>
    <property type="molecule type" value="Genomic_DNA"/>
</dbReference>
<evidence type="ECO:0000259" key="4">
    <source>
        <dbReference type="PROSITE" id="PS50110"/>
    </source>
</evidence>
<feature type="domain" description="OmpR/PhoB-type" evidence="5">
    <location>
        <begin position="130"/>
        <end position="230"/>
    </location>
</feature>
<evidence type="ECO:0000259" key="5">
    <source>
        <dbReference type="PROSITE" id="PS51755"/>
    </source>
</evidence>
<dbReference type="InterPro" id="IPR016032">
    <property type="entry name" value="Sig_transdc_resp-reg_C-effctor"/>
</dbReference>
<dbReference type="GO" id="GO:0000976">
    <property type="term" value="F:transcription cis-regulatory region binding"/>
    <property type="evidence" value="ECO:0007669"/>
    <property type="project" value="TreeGrafter"/>
</dbReference>
<dbReference type="AlphaFoldDB" id="D0KVI4"/>
<dbReference type="RefSeq" id="WP_012824846.1">
    <property type="nucleotide sequence ID" value="NC_013422.1"/>
</dbReference>
<keyword evidence="1 3" id="KW-0238">DNA-binding</keyword>
<dbReference type="GO" id="GO:0006355">
    <property type="term" value="P:regulation of DNA-templated transcription"/>
    <property type="evidence" value="ECO:0007669"/>
    <property type="project" value="InterPro"/>
</dbReference>
<dbReference type="InterPro" id="IPR039420">
    <property type="entry name" value="WalR-like"/>
</dbReference>
<name>D0KVI4_HALNC</name>
<dbReference type="CDD" id="cd17574">
    <property type="entry name" value="REC_OmpR"/>
    <property type="match status" value="1"/>
</dbReference>
<dbReference type="CDD" id="cd00383">
    <property type="entry name" value="trans_reg_C"/>
    <property type="match status" value="1"/>
</dbReference>
<dbReference type="Gene3D" id="6.10.250.690">
    <property type="match status" value="1"/>
</dbReference>
<evidence type="ECO:0000313" key="6">
    <source>
        <dbReference type="EMBL" id="ACX96814.1"/>
    </source>
</evidence>
<dbReference type="Gene3D" id="3.40.50.2300">
    <property type="match status" value="1"/>
</dbReference>
<dbReference type="PANTHER" id="PTHR48111">
    <property type="entry name" value="REGULATOR OF RPOS"/>
    <property type="match status" value="1"/>
</dbReference>
<dbReference type="Gene3D" id="1.10.10.10">
    <property type="entry name" value="Winged helix-like DNA-binding domain superfamily/Winged helix DNA-binding domain"/>
    <property type="match status" value="1"/>
</dbReference>
<dbReference type="Pfam" id="PF00486">
    <property type="entry name" value="Trans_reg_C"/>
    <property type="match status" value="1"/>
</dbReference>
<dbReference type="SMART" id="SM00862">
    <property type="entry name" value="Trans_reg_C"/>
    <property type="match status" value="1"/>
</dbReference>
<organism evidence="6 7">
    <name type="scientific">Halothiobacillus neapolitanus (strain ATCC 23641 / DSM 15147 / CIP 104769 / NCIMB 8539 / c2)</name>
    <name type="common">Thiobacillus neapolitanus</name>
    <dbReference type="NCBI Taxonomy" id="555778"/>
    <lineage>
        <taxon>Bacteria</taxon>
        <taxon>Pseudomonadati</taxon>
        <taxon>Pseudomonadota</taxon>
        <taxon>Gammaproteobacteria</taxon>
        <taxon>Chromatiales</taxon>
        <taxon>Halothiobacillaceae</taxon>
        <taxon>Halothiobacillus</taxon>
    </lineage>
</organism>
<dbReference type="GO" id="GO:0032993">
    <property type="term" value="C:protein-DNA complex"/>
    <property type="evidence" value="ECO:0007669"/>
    <property type="project" value="TreeGrafter"/>
</dbReference>
<dbReference type="eggNOG" id="COG0745">
    <property type="taxonomic scope" value="Bacteria"/>
</dbReference>
<dbReference type="PANTHER" id="PTHR48111:SF6">
    <property type="entry name" value="TRANSCRIPTIONAL REGULATORY PROTEIN CREB"/>
    <property type="match status" value="1"/>
</dbReference>
<sequence length="233" mass="25242">MSATILLVEDDRPIAENVILALARENIDCQHVTLVADGLARLRSGGFDLAILDVGLPDGNGFDLCRLVRGFSDIPIIFLTARSDEIDRVVGLEIGADDYVLKPFSPRELAARVKTILRRSPASLATSSASPSPSSIQTAFVVDEERAVVLFKSRPLDLSRTEYLILKTMAARPERVFSRAELMDAAGLAAASLERSVDTHIKSLRAKLTALATDSDPIRTHRGLGYSLARGDT</sequence>
<dbReference type="STRING" id="555778.Hneap_1992"/>
<evidence type="ECO:0000256" key="3">
    <source>
        <dbReference type="PROSITE-ProRule" id="PRU01091"/>
    </source>
</evidence>
<dbReference type="GO" id="GO:0000156">
    <property type="term" value="F:phosphorelay response regulator activity"/>
    <property type="evidence" value="ECO:0007669"/>
    <property type="project" value="TreeGrafter"/>
</dbReference>
<dbReference type="GO" id="GO:0005829">
    <property type="term" value="C:cytosol"/>
    <property type="evidence" value="ECO:0007669"/>
    <property type="project" value="TreeGrafter"/>
</dbReference>
<dbReference type="HOGENOM" id="CLU_000445_30_4_6"/>
<dbReference type="SMART" id="SM00448">
    <property type="entry name" value="REC"/>
    <property type="match status" value="1"/>
</dbReference>
<gene>
    <name evidence="6" type="ordered locus">Hneap_1992</name>
</gene>
<evidence type="ECO:0000256" key="2">
    <source>
        <dbReference type="PROSITE-ProRule" id="PRU00169"/>
    </source>
</evidence>
<accession>D0KVI4</accession>
<dbReference type="NCBIfam" id="NF008296">
    <property type="entry name" value="PRK11083.1"/>
    <property type="match status" value="1"/>
</dbReference>
<dbReference type="InterPro" id="IPR001867">
    <property type="entry name" value="OmpR/PhoB-type_DNA-bd"/>
</dbReference>
<dbReference type="SUPFAM" id="SSF52172">
    <property type="entry name" value="CheY-like"/>
    <property type="match status" value="1"/>
</dbReference>
<feature type="modified residue" description="4-aspartylphosphate" evidence="2">
    <location>
        <position position="53"/>
    </location>
</feature>
<feature type="DNA-binding region" description="OmpR/PhoB-type" evidence="3">
    <location>
        <begin position="130"/>
        <end position="230"/>
    </location>
</feature>
<dbReference type="OrthoDB" id="9802426at2"/>
<keyword evidence="2" id="KW-0597">Phosphoprotein</keyword>
<dbReference type="InterPro" id="IPR036388">
    <property type="entry name" value="WH-like_DNA-bd_sf"/>
</dbReference>
<dbReference type="InterPro" id="IPR001789">
    <property type="entry name" value="Sig_transdc_resp-reg_receiver"/>
</dbReference>
<dbReference type="SUPFAM" id="SSF46894">
    <property type="entry name" value="C-terminal effector domain of the bipartite response regulators"/>
    <property type="match status" value="1"/>
</dbReference>
<keyword evidence="7" id="KW-1185">Reference proteome</keyword>
<dbReference type="Pfam" id="PF00072">
    <property type="entry name" value="Response_reg"/>
    <property type="match status" value="1"/>
</dbReference>
<dbReference type="KEGG" id="hna:Hneap_1992"/>